<keyword evidence="2" id="KW-0378">Hydrolase</keyword>
<dbReference type="eggNOG" id="KOG4228">
    <property type="taxonomic scope" value="Eukaryota"/>
</dbReference>
<dbReference type="PROSITE" id="PS00383">
    <property type="entry name" value="TYR_PHOSPHATASE_1"/>
    <property type="match status" value="1"/>
</dbReference>
<evidence type="ECO:0000259" key="4">
    <source>
        <dbReference type="PROSITE" id="PS50056"/>
    </source>
</evidence>
<reference evidence="6" key="1">
    <citation type="journal article" date="2013" name="Science">
        <title>Comparative analysis of bat genomes provides insight into the evolution of flight and immunity.</title>
        <authorList>
            <person name="Zhang G."/>
            <person name="Cowled C."/>
            <person name="Shi Z."/>
            <person name="Huang Z."/>
            <person name="Bishop-Lilly K.A."/>
            <person name="Fang X."/>
            <person name="Wynne J.W."/>
            <person name="Xiong Z."/>
            <person name="Baker M.L."/>
            <person name="Zhao W."/>
            <person name="Tachedjian M."/>
            <person name="Zhu Y."/>
            <person name="Zhou P."/>
            <person name="Jiang X."/>
            <person name="Ng J."/>
            <person name="Yang L."/>
            <person name="Wu L."/>
            <person name="Xiao J."/>
            <person name="Feng Y."/>
            <person name="Chen Y."/>
            <person name="Sun X."/>
            <person name="Zhang Y."/>
            <person name="Marsh G.A."/>
            <person name="Crameri G."/>
            <person name="Broder C.C."/>
            <person name="Frey K.G."/>
            <person name="Wang L.F."/>
            <person name="Wang J."/>
        </authorList>
    </citation>
    <scope>NUCLEOTIDE SEQUENCE [LARGE SCALE GENOMIC DNA]</scope>
</reference>
<protein>
    <recommendedName>
        <fullName evidence="1">protein-tyrosine-phosphatase</fullName>
        <ecNumber evidence="1">3.1.3.48</ecNumber>
    </recommendedName>
</protein>
<sequence length="124" mass="14029">MHGGWGGKREKIAGREVTHIQFTSWPDHGVPEDPHLLLKLRRRVNAFSNFFSGPILVHCSAGVGRTGTYIGIDAMLEGLEAENRVDVYGYVVKLRRQRCLMVQVEVRPPLPSLFSPSRPDLHLW</sequence>
<dbReference type="PANTHER" id="PTHR19134:SF539">
    <property type="entry name" value="RECEPTOR-TYPE TYROSINE-PROTEIN PHOSPHATASE C"/>
    <property type="match status" value="1"/>
</dbReference>
<dbReference type="Proteomes" id="UP000010556">
    <property type="component" value="Unassembled WGS sequence"/>
</dbReference>
<dbReference type="SMART" id="SM00404">
    <property type="entry name" value="PTPc_motif"/>
    <property type="match status" value="1"/>
</dbReference>
<evidence type="ECO:0000256" key="2">
    <source>
        <dbReference type="ARBA" id="ARBA00022912"/>
    </source>
</evidence>
<dbReference type="InterPro" id="IPR000387">
    <property type="entry name" value="Tyr_Pase_dom"/>
</dbReference>
<keyword evidence="2" id="KW-0904">Protein phosphatase</keyword>
<evidence type="ECO:0000256" key="1">
    <source>
        <dbReference type="ARBA" id="ARBA00013064"/>
    </source>
</evidence>
<dbReference type="EC" id="3.1.3.48" evidence="1"/>
<feature type="domain" description="Tyrosine-protein phosphatase" evidence="3">
    <location>
        <begin position="15"/>
        <end position="103"/>
    </location>
</feature>
<gene>
    <name evidence="5" type="ORF">MDA_GLEAN10000030</name>
</gene>
<dbReference type="EMBL" id="KB102435">
    <property type="protein sequence ID" value="ELK35384.1"/>
    <property type="molecule type" value="Genomic_DNA"/>
</dbReference>
<dbReference type="SUPFAM" id="SSF52799">
    <property type="entry name" value="(Phosphotyrosine protein) phosphatases II"/>
    <property type="match status" value="1"/>
</dbReference>
<dbReference type="AlphaFoldDB" id="L5M9S2"/>
<dbReference type="Pfam" id="PF00102">
    <property type="entry name" value="Y_phosphatase"/>
    <property type="match status" value="1"/>
</dbReference>
<dbReference type="GO" id="GO:0004725">
    <property type="term" value="F:protein tyrosine phosphatase activity"/>
    <property type="evidence" value="ECO:0007669"/>
    <property type="project" value="UniProtKB-EC"/>
</dbReference>
<feature type="domain" description="Tyrosine specific protein phosphatases" evidence="4">
    <location>
        <begin position="38"/>
        <end position="105"/>
    </location>
</feature>
<evidence type="ECO:0000259" key="3">
    <source>
        <dbReference type="PROSITE" id="PS50055"/>
    </source>
</evidence>
<dbReference type="InterPro" id="IPR003595">
    <property type="entry name" value="Tyr_Pase_cat"/>
</dbReference>
<dbReference type="InterPro" id="IPR016130">
    <property type="entry name" value="Tyr_Pase_AS"/>
</dbReference>
<dbReference type="PANTHER" id="PTHR19134">
    <property type="entry name" value="RECEPTOR-TYPE TYROSINE-PROTEIN PHOSPHATASE"/>
    <property type="match status" value="1"/>
</dbReference>
<evidence type="ECO:0000313" key="5">
    <source>
        <dbReference type="EMBL" id="ELK35384.1"/>
    </source>
</evidence>
<dbReference type="PROSITE" id="PS50055">
    <property type="entry name" value="TYR_PHOSPHATASE_PTP"/>
    <property type="match status" value="1"/>
</dbReference>
<accession>L5M9S2</accession>
<dbReference type="InterPro" id="IPR029021">
    <property type="entry name" value="Prot-tyrosine_phosphatase-like"/>
</dbReference>
<keyword evidence="5" id="KW-0675">Receptor</keyword>
<dbReference type="InterPro" id="IPR050348">
    <property type="entry name" value="Protein-Tyr_Phosphatase"/>
</dbReference>
<dbReference type="InterPro" id="IPR000242">
    <property type="entry name" value="PTP_cat"/>
</dbReference>
<evidence type="ECO:0000313" key="6">
    <source>
        <dbReference type="Proteomes" id="UP000010556"/>
    </source>
</evidence>
<dbReference type="PROSITE" id="PS50056">
    <property type="entry name" value="TYR_PHOSPHATASE_2"/>
    <property type="match status" value="1"/>
</dbReference>
<keyword evidence="6" id="KW-1185">Reference proteome</keyword>
<organism evidence="5 6">
    <name type="scientific">Myotis davidii</name>
    <name type="common">David's myotis</name>
    <dbReference type="NCBI Taxonomy" id="225400"/>
    <lineage>
        <taxon>Eukaryota</taxon>
        <taxon>Metazoa</taxon>
        <taxon>Chordata</taxon>
        <taxon>Craniata</taxon>
        <taxon>Vertebrata</taxon>
        <taxon>Euteleostomi</taxon>
        <taxon>Mammalia</taxon>
        <taxon>Eutheria</taxon>
        <taxon>Laurasiatheria</taxon>
        <taxon>Chiroptera</taxon>
        <taxon>Yangochiroptera</taxon>
        <taxon>Vespertilionidae</taxon>
        <taxon>Myotis</taxon>
    </lineage>
</organism>
<name>L5M9S2_MYODS</name>
<proteinExistence type="predicted"/>
<dbReference type="Gene3D" id="3.90.190.10">
    <property type="entry name" value="Protein tyrosine phosphatase superfamily"/>
    <property type="match status" value="1"/>
</dbReference>
<dbReference type="PRINTS" id="PR00700">
    <property type="entry name" value="PRTYPHPHTASE"/>
</dbReference>